<keyword evidence="1" id="KW-0472">Membrane</keyword>
<gene>
    <name evidence="2" type="ORF">ECPE_LOCUS14550</name>
</gene>
<sequence>MKRIKWDAGSIVATVLAVVLVLISILGIIMAIRLVKERRAYQYYTCIDPPEPNTRTQLEALSTWCRASFIGATERQRTRPVRILEEERFRLLDETE</sequence>
<evidence type="ECO:0000256" key="1">
    <source>
        <dbReference type="SAM" id="Phobius"/>
    </source>
</evidence>
<name>A0A3P8GS14_9TREM</name>
<protein>
    <submittedName>
        <fullName evidence="2">Uncharacterized protein</fullName>
    </submittedName>
</protein>
<organism evidence="2 3">
    <name type="scientific">Echinostoma caproni</name>
    <dbReference type="NCBI Taxonomy" id="27848"/>
    <lineage>
        <taxon>Eukaryota</taxon>
        <taxon>Metazoa</taxon>
        <taxon>Spiralia</taxon>
        <taxon>Lophotrochozoa</taxon>
        <taxon>Platyhelminthes</taxon>
        <taxon>Trematoda</taxon>
        <taxon>Digenea</taxon>
        <taxon>Plagiorchiida</taxon>
        <taxon>Echinostomata</taxon>
        <taxon>Echinostomatoidea</taxon>
        <taxon>Echinostomatidae</taxon>
        <taxon>Echinostoma</taxon>
    </lineage>
</organism>
<accession>A0A3P8GS14</accession>
<reference evidence="2 3" key="1">
    <citation type="submission" date="2018-11" db="EMBL/GenBank/DDBJ databases">
        <authorList>
            <consortium name="Pathogen Informatics"/>
        </authorList>
    </citation>
    <scope>NUCLEOTIDE SEQUENCE [LARGE SCALE GENOMIC DNA]</scope>
    <source>
        <strain evidence="2 3">Egypt</strain>
    </source>
</reference>
<proteinExistence type="predicted"/>
<keyword evidence="1" id="KW-0812">Transmembrane</keyword>
<keyword evidence="1" id="KW-1133">Transmembrane helix</keyword>
<dbReference type="AlphaFoldDB" id="A0A3P8GS14"/>
<feature type="transmembrane region" description="Helical" evidence="1">
    <location>
        <begin position="12"/>
        <end position="35"/>
    </location>
</feature>
<evidence type="ECO:0000313" key="3">
    <source>
        <dbReference type="Proteomes" id="UP000272942"/>
    </source>
</evidence>
<evidence type="ECO:0000313" key="2">
    <source>
        <dbReference type="EMBL" id="VDP91822.1"/>
    </source>
</evidence>
<dbReference type="Proteomes" id="UP000272942">
    <property type="component" value="Unassembled WGS sequence"/>
</dbReference>
<dbReference type="EMBL" id="UZAN01057863">
    <property type="protein sequence ID" value="VDP91822.1"/>
    <property type="molecule type" value="Genomic_DNA"/>
</dbReference>
<keyword evidence="3" id="KW-1185">Reference proteome</keyword>